<feature type="signal peptide" evidence="1">
    <location>
        <begin position="1"/>
        <end position="19"/>
    </location>
</feature>
<protein>
    <submittedName>
        <fullName evidence="3">Alpha/beta hydrolase</fullName>
    </submittedName>
</protein>
<keyword evidence="3" id="KW-0378">Hydrolase</keyword>
<feature type="chain" id="PRO_5037726433" evidence="1">
    <location>
        <begin position="20"/>
        <end position="369"/>
    </location>
</feature>
<name>A0A929KS90_9SPHI</name>
<sequence length="369" mass="40594">MKKLFLFLLSLLLVNCSNAPVSTPKRPQDPTSYPYRQEDVTFTNPKAGNSLTGTLTIPSKGKISKIVVLITGTGPQDRNYASKGLNHRPFLVWSDWLTRNGIAVLRYDDRGVGKSTGVFDTGTTADFADDAEAAVNYIHSRKDLKGLSIGLMGHSEGGMIAPIVASRVKLVSFICLLAAPGVPAHELMVQQAKDQMRLNGASAEDRELTVAGMRKIYRTIHDNAGLRHSELKLKLDTLLYRETRNVPLRLLQGRSVDEVVKLTSARYLSPWFKYFILFQPADYLSKVKCPAFALNGTLDIQVESTTNLAAIKNALQKAGNNNHQEMALPGLNHAFQKAKTGAVSEYPQISETINPIALKTVSTWISQLN</sequence>
<dbReference type="PANTHER" id="PTHR43265:SF1">
    <property type="entry name" value="ESTERASE ESTD"/>
    <property type="match status" value="1"/>
</dbReference>
<dbReference type="EMBL" id="JADFFL010000001">
    <property type="protein sequence ID" value="MBE9660564.1"/>
    <property type="molecule type" value="Genomic_DNA"/>
</dbReference>
<dbReference type="Gene3D" id="3.40.50.1820">
    <property type="entry name" value="alpha/beta hydrolase"/>
    <property type="match status" value="1"/>
</dbReference>
<dbReference type="SUPFAM" id="SSF53474">
    <property type="entry name" value="alpha/beta-Hydrolases"/>
    <property type="match status" value="1"/>
</dbReference>
<keyword evidence="1" id="KW-0732">Signal</keyword>
<reference evidence="3" key="1">
    <citation type="submission" date="2020-10" db="EMBL/GenBank/DDBJ databases">
        <title>Mucilaginibacter mali sp. nov., isolated from rhizosphere soil of apple orchard.</title>
        <authorList>
            <person name="Lee J.-S."/>
            <person name="Kim H.S."/>
            <person name="Kim J.-S."/>
        </authorList>
    </citation>
    <scope>NUCLEOTIDE SEQUENCE</scope>
    <source>
        <strain evidence="3">KCTC 22746</strain>
    </source>
</reference>
<dbReference type="AlphaFoldDB" id="A0A929KS90"/>
<accession>A0A929KS90</accession>
<dbReference type="Pfam" id="PF12146">
    <property type="entry name" value="Hydrolase_4"/>
    <property type="match status" value="1"/>
</dbReference>
<dbReference type="InterPro" id="IPR022742">
    <property type="entry name" value="Hydrolase_4"/>
</dbReference>
<dbReference type="InterPro" id="IPR029058">
    <property type="entry name" value="AB_hydrolase_fold"/>
</dbReference>
<gene>
    <name evidence="3" type="ORF">IRJ16_01590</name>
</gene>
<dbReference type="GO" id="GO:0052689">
    <property type="term" value="F:carboxylic ester hydrolase activity"/>
    <property type="evidence" value="ECO:0007669"/>
    <property type="project" value="TreeGrafter"/>
</dbReference>
<evidence type="ECO:0000313" key="3">
    <source>
        <dbReference type="EMBL" id="MBE9660564.1"/>
    </source>
</evidence>
<dbReference type="RefSeq" id="WP_194109759.1">
    <property type="nucleotide sequence ID" value="NZ_JADFFL010000001.1"/>
</dbReference>
<evidence type="ECO:0000313" key="4">
    <source>
        <dbReference type="Proteomes" id="UP000622475"/>
    </source>
</evidence>
<organism evidence="3 4">
    <name type="scientific">Mucilaginibacter myungsuensis</name>
    <dbReference type="NCBI Taxonomy" id="649104"/>
    <lineage>
        <taxon>Bacteria</taxon>
        <taxon>Pseudomonadati</taxon>
        <taxon>Bacteroidota</taxon>
        <taxon>Sphingobacteriia</taxon>
        <taxon>Sphingobacteriales</taxon>
        <taxon>Sphingobacteriaceae</taxon>
        <taxon>Mucilaginibacter</taxon>
    </lineage>
</organism>
<dbReference type="PANTHER" id="PTHR43265">
    <property type="entry name" value="ESTERASE ESTD"/>
    <property type="match status" value="1"/>
</dbReference>
<proteinExistence type="predicted"/>
<feature type="domain" description="Serine aminopeptidase S33" evidence="2">
    <location>
        <begin position="95"/>
        <end position="193"/>
    </location>
</feature>
<evidence type="ECO:0000256" key="1">
    <source>
        <dbReference type="SAM" id="SignalP"/>
    </source>
</evidence>
<evidence type="ECO:0000259" key="2">
    <source>
        <dbReference type="Pfam" id="PF12146"/>
    </source>
</evidence>
<comment type="caution">
    <text evidence="3">The sequence shown here is derived from an EMBL/GenBank/DDBJ whole genome shotgun (WGS) entry which is preliminary data.</text>
</comment>
<keyword evidence="4" id="KW-1185">Reference proteome</keyword>
<dbReference type="Proteomes" id="UP000622475">
    <property type="component" value="Unassembled WGS sequence"/>
</dbReference>
<dbReference type="InterPro" id="IPR053145">
    <property type="entry name" value="AB_hydrolase_Est10"/>
</dbReference>